<reference evidence="2 3" key="1">
    <citation type="submission" date="2012-04" db="EMBL/GenBank/DDBJ databases">
        <title>The Genome Sequence of Saprolegnia declina VS20.</title>
        <authorList>
            <consortium name="The Broad Institute Genome Sequencing Platform"/>
            <person name="Russ C."/>
            <person name="Nusbaum C."/>
            <person name="Tyler B."/>
            <person name="van West P."/>
            <person name="Dieguez-Uribeondo J."/>
            <person name="de Bruijn I."/>
            <person name="Tripathy S."/>
            <person name="Jiang R."/>
            <person name="Young S.K."/>
            <person name="Zeng Q."/>
            <person name="Gargeya S."/>
            <person name="Fitzgerald M."/>
            <person name="Haas B."/>
            <person name="Abouelleil A."/>
            <person name="Alvarado L."/>
            <person name="Arachchi H.M."/>
            <person name="Berlin A."/>
            <person name="Chapman S.B."/>
            <person name="Goldberg J."/>
            <person name="Griggs A."/>
            <person name="Gujja S."/>
            <person name="Hansen M."/>
            <person name="Howarth C."/>
            <person name="Imamovic A."/>
            <person name="Larimer J."/>
            <person name="McCowen C."/>
            <person name="Montmayeur A."/>
            <person name="Murphy C."/>
            <person name="Neiman D."/>
            <person name="Pearson M."/>
            <person name="Priest M."/>
            <person name="Roberts A."/>
            <person name="Saif S."/>
            <person name="Shea T."/>
            <person name="Sisk P."/>
            <person name="Sykes S."/>
            <person name="Wortman J."/>
            <person name="Nusbaum C."/>
            <person name="Birren B."/>
        </authorList>
    </citation>
    <scope>NUCLEOTIDE SEQUENCE [LARGE SCALE GENOMIC DNA]</scope>
    <source>
        <strain evidence="2 3">VS20</strain>
    </source>
</reference>
<sequence length="250" mass="26659">MLVNRVVRRAARRCLSTKPTTTTTTATTPTVPKPITNDTMGDTATTRLFGSDWADRRGQRVSFTMKVYWSIFGLFILNGAVTQMTGRDEFHYYDLVKSTLRNAAFGKPAATEHDMIAAEEGAEPTEGAADVPAPVDVPAPTAPPASAPVVAVVAPVAKPLPTSTTSVLSSSGSAPMGMPMGVIPSLQRAAPAVVVAPTVAGVQWQEELDNLRAYEATLRAKNARNLRAIAAELQEIAMLKGEIKKRLRST</sequence>
<dbReference type="OMA" id="GRDEFHY"/>
<dbReference type="AlphaFoldDB" id="T0QEC7"/>
<dbReference type="eggNOG" id="ENOG502S3A2">
    <property type="taxonomic scope" value="Eukaryota"/>
</dbReference>
<accession>T0QEC7</accession>
<proteinExistence type="predicted"/>
<dbReference type="InParanoid" id="T0QEC7"/>
<protein>
    <submittedName>
        <fullName evidence="2">Uncharacterized protein</fullName>
    </submittedName>
</protein>
<feature type="region of interest" description="Disordered" evidence="1">
    <location>
        <begin position="14"/>
        <end position="42"/>
    </location>
</feature>
<dbReference type="Proteomes" id="UP000030762">
    <property type="component" value="Unassembled WGS sequence"/>
</dbReference>
<organism evidence="2 3">
    <name type="scientific">Saprolegnia diclina (strain VS20)</name>
    <dbReference type="NCBI Taxonomy" id="1156394"/>
    <lineage>
        <taxon>Eukaryota</taxon>
        <taxon>Sar</taxon>
        <taxon>Stramenopiles</taxon>
        <taxon>Oomycota</taxon>
        <taxon>Saprolegniomycetes</taxon>
        <taxon>Saprolegniales</taxon>
        <taxon>Saprolegniaceae</taxon>
        <taxon>Saprolegnia</taxon>
    </lineage>
</organism>
<gene>
    <name evidence="2" type="ORF">SDRG_10427</name>
</gene>
<evidence type="ECO:0000256" key="1">
    <source>
        <dbReference type="SAM" id="MobiDB-lite"/>
    </source>
</evidence>
<evidence type="ECO:0000313" key="3">
    <source>
        <dbReference type="Proteomes" id="UP000030762"/>
    </source>
</evidence>
<feature type="compositionally biased region" description="Low complexity" evidence="1">
    <location>
        <begin position="17"/>
        <end position="36"/>
    </location>
</feature>
<dbReference type="EMBL" id="JH767166">
    <property type="protein sequence ID" value="EQC31910.1"/>
    <property type="molecule type" value="Genomic_DNA"/>
</dbReference>
<keyword evidence="3" id="KW-1185">Reference proteome</keyword>
<dbReference type="GeneID" id="19951154"/>
<dbReference type="VEuPathDB" id="FungiDB:SDRG_10427"/>
<evidence type="ECO:0000313" key="2">
    <source>
        <dbReference type="EMBL" id="EQC31910.1"/>
    </source>
</evidence>
<name>T0QEC7_SAPDV</name>
<dbReference type="RefSeq" id="XP_008614638.1">
    <property type="nucleotide sequence ID" value="XM_008616416.1"/>
</dbReference>
<dbReference type="OrthoDB" id="68593at2759"/>